<organism evidence="10 11">
    <name type="scientific">Elongatibacter sediminis</name>
    <dbReference type="NCBI Taxonomy" id="3119006"/>
    <lineage>
        <taxon>Bacteria</taxon>
        <taxon>Pseudomonadati</taxon>
        <taxon>Pseudomonadota</taxon>
        <taxon>Gammaproteobacteria</taxon>
        <taxon>Chromatiales</taxon>
        <taxon>Wenzhouxiangellaceae</taxon>
        <taxon>Elongatibacter</taxon>
    </lineage>
</organism>
<evidence type="ECO:0000256" key="1">
    <source>
        <dbReference type="ARBA" id="ARBA00022516"/>
    </source>
</evidence>
<dbReference type="InterPro" id="IPR001451">
    <property type="entry name" value="Hexapep"/>
</dbReference>
<dbReference type="RefSeq" id="WP_354696297.1">
    <property type="nucleotide sequence ID" value="NZ_JAZHOG010000010.1"/>
</dbReference>
<evidence type="ECO:0000256" key="4">
    <source>
        <dbReference type="ARBA" id="ARBA00022737"/>
    </source>
</evidence>
<dbReference type="InterPro" id="IPR007691">
    <property type="entry name" value="LpxD"/>
</dbReference>
<dbReference type="Pfam" id="PF25087">
    <property type="entry name" value="GMPPB_C"/>
    <property type="match status" value="1"/>
</dbReference>
<dbReference type="HAMAP" id="MF_00523">
    <property type="entry name" value="LpxD"/>
    <property type="match status" value="1"/>
</dbReference>
<feature type="domain" description="UDP-3-O-[3-hydroxymyristoyl] glucosamine N-acyltransferase non-repeat region" evidence="8">
    <location>
        <begin position="25"/>
        <end position="92"/>
    </location>
</feature>
<dbReference type="GO" id="GO:0009245">
    <property type="term" value="P:lipid A biosynthetic process"/>
    <property type="evidence" value="ECO:0007669"/>
    <property type="project" value="UniProtKB-UniRule"/>
</dbReference>
<comment type="caution">
    <text evidence="10">The sequence shown here is derived from an EMBL/GenBank/DDBJ whole genome shotgun (WGS) entry which is preliminary data.</text>
</comment>
<evidence type="ECO:0000313" key="11">
    <source>
        <dbReference type="Proteomes" id="UP001359886"/>
    </source>
</evidence>
<proteinExistence type="inferred from homology"/>
<comment type="subunit">
    <text evidence="7">Homotrimer.</text>
</comment>
<dbReference type="NCBIfam" id="TIGR01853">
    <property type="entry name" value="lipid_A_lpxD"/>
    <property type="match status" value="1"/>
</dbReference>
<dbReference type="InterPro" id="IPR018357">
    <property type="entry name" value="Hexapep_transf_CS"/>
</dbReference>
<dbReference type="GO" id="GO:0103118">
    <property type="term" value="F:UDP-3-O-[(3R)-3-hydroxyacyl]-glucosamine N-acyltransferase activity"/>
    <property type="evidence" value="ECO:0007669"/>
    <property type="project" value="UniProtKB-EC"/>
</dbReference>
<dbReference type="Proteomes" id="UP001359886">
    <property type="component" value="Unassembled WGS sequence"/>
</dbReference>
<dbReference type="InterPro" id="IPR056729">
    <property type="entry name" value="GMPPB_C"/>
</dbReference>
<dbReference type="Gene3D" id="3.40.1390.10">
    <property type="entry name" value="MurE/MurF, N-terminal domain"/>
    <property type="match status" value="1"/>
</dbReference>
<dbReference type="CDD" id="cd03352">
    <property type="entry name" value="LbH_LpxD"/>
    <property type="match status" value="1"/>
</dbReference>
<dbReference type="EC" id="2.3.1.191" evidence="7"/>
<dbReference type="Pfam" id="PF04613">
    <property type="entry name" value="LpxD"/>
    <property type="match status" value="1"/>
</dbReference>
<comment type="function">
    <text evidence="7">Catalyzes the N-acylation of UDP-3-O-acylglucosamine using 3-hydroxyacyl-ACP as the acyl donor. Is involved in the biosynthesis of lipid A, a phosphorylated glycolipid that anchors the lipopolysaccharide to the outer membrane of the cell.</text>
</comment>
<dbReference type="InterPro" id="IPR020573">
    <property type="entry name" value="UDP_GlcNAc_AcTrfase_non-rep"/>
</dbReference>
<dbReference type="AlphaFoldDB" id="A0AAW9R8A5"/>
<feature type="active site" description="Proton acceptor" evidence="7">
    <location>
        <position position="242"/>
    </location>
</feature>
<evidence type="ECO:0000313" key="10">
    <source>
        <dbReference type="EMBL" id="MEJ8568979.1"/>
    </source>
</evidence>
<evidence type="ECO:0000256" key="3">
    <source>
        <dbReference type="ARBA" id="ARBA00022679"/>
    </source>
</evidence>
<dbReference type="Gene3D" id="1.20.5.170">
    <property type="match status" value="1"/>
</dbReference>
<dbReference type="Pfam" id="PF00132">
    <property type="entry name" value="Hexapep"/>
    <property type="match status" value="1"/>
</dbReference>
<accession>A0AAW9R8A5</accession>
<dbReference type="PANTHER" id="PTHR43378">
    <property type="entry name" value="UDP-3-O-ACYLGLUCOSAMINE N-ACYLTRANSFERASE"/>
    <property type="match status" value="1"/>
</dbReference>
<dbReference type="EMBL" id="JAZHOG010000010">
    <property type="protein sequence ID" value="MEJ8568979.1"/>
    <property type="molecule type" value="Genomic_DNA"/>
</dbReference>
<dbReference type="PANTHER" id="PTHR43378:SF2">
    <property type="entry name" value="UDP-3-O-ACYLGLUCOSAMINE N-ACYLTRANSFERASE 1, MITOCHONDRIAL-RELATED"/>
    <property type="match status" value="1"/>
</dbReference>
<keyword evidence="1 7" id="KW-0444">Lipid biosynthesis</keyword>
<evidence type="ECO:0000256" key="5">
    <source>
        <dbReference type="ARBA" id="ARBA00023098"/>
    </source>
</evidence>
<dbReference type="GO" id="GO:0016410">
    <property type="term" value="F:N-acyltransferase activity"/>
    <property type="evidence" value="ECO:0007669"/>
    <property type="project" value="InterPro"/>
</dbReference>
<comment type="similarity">
    <text evidence="7">Belongs to the transferase hexapeptide repeat family. LpxD subfamily.</text>
</comment>
<protein>
    <recommendedName>
        <fullName evidence="7">UDP-3-O-acylglucosamine N-acyltransferase</fullName>
        <ecNumber evidence="7">2.3.1.191</ecNumber>
    </recommendedName>
</protein>
<gene>
    <name evidence="7 10" type="primary">lpxD</name>
    <name evidence="10" type="ORF">V3330_15205</name>
</gene>
<evidence type="ECO:0000256" key="6">
    <source>
        <dbReference type="ARBA" id="ARBA00023315"/>
    </source>
</evidence>
<reference evidence="10 11" key="1">
    <citation type="submission" date="2024-02" db="EMBL/GenBank/DDBJ databases">
        <title>A novel Wenzhouxiangellaceae bacterium, isolated from coastal sediments.</title>
        <authorList>
            <person name="Du Z.-J."/>
            <person name="Ye Y.-Q."/>
            <person name="Zhang X.-Y."/>
        </authorList>
    </citation>
    <scope>NUCLEOTIDE SEQUENCE [LARGE SCALE GENOMIC DNA]</scope>
    <source>
        <strain evidence="10 11">CH-27</strain>
    </source>
</reference>
<evidence type="ECO:0000256" key="7">
    <source>
        <dbReference type="HAMAP-Rule" id="MF_00523"/>
    </source>
</evidence>
<keyword evidence="2 7" id="KW-0441">Lipid A biosynthesis</keyword>
<keyword evidence="4 7" id="KW-0677">Repeat</keyword>
<dbReference type="Pfam" id="PF14602">
    <property type="entry name" value="Hexapep_2"/>
    <property type="match status" value="1"/>
</dbReference>
<feature type="domain" description="Mannose-1-phosphate guanyltransferase C-terminal" evidence="9">
    <location>
        <begin position="106"/>
        <end position="183"/>
    </location>
</feature>
<evidence type="ECO:0000259" key="9">
    <source>
        <dbReference type="Pfam" id="PF25087"/>
    </source>
</evidence>
<comment type="pathway">
    <text evidence="7">Bacterial outer membrane biogenesis; LPS lipid A biosynthesis.</text>
</comment>
<comment type="catalytic activity">
    <reaction evidence="7">
        <text>a UDP-3-O-[(3R)-3-hydroxyacyl]-alpha-D-glucosamine + a (3R)-hydroxyacyl-[ACP] = a UDP-2-N,3-O-bis[(3R)-3-hydroxyacyl]-alpha-D-glucosamine + holo-[ACP] + H(+)</text>
        <dbReference type="Rhea" id="RHEA:53836"/>
        <dbReference type="Rhea" id="RHEA-COMP:9685"/>
        <dbReference type="Rhea" id="RHEA-COMP:9945"/>
        <dbReference type="ChEBI" id="CHEBI:15378"/>
        <dbReference type="ChEBI" id="CHEBI:64479"/>
        <dbReference type="ChEBI" id="CHEBI:78827"/>
        <dbReference type="ChEBI" id="CHEBI:137740"/>
        <dbReference type="ChEBI" id="CHEBI:137748"/>
        <dbReference type="EC" id="2.3.1.191"/>
    </reaction>
</comment>
<keyword evidence="6 7" id="KW-0012">Acyltransferase</keyword>
<dbReference type="SUPFAM" id="SSF51161">
    <property type="entry name" value="Trimeric LpxA-like enzymes"/>
    <property type="match status" value="1"/>
</dbReference>
<sequence>MPAGPSAHRLSDIAQRFDLTLRGEDADVDGVGTLRGAAGGQISFLANPGYRPDLPGTRAAAVILREDDAADCPTRCLIAADPYLAFARVAALFAPARDVPPGIHADATVDPTAKIGADVRIGPRAVIGAGCRIGAGSAIGAGTVIEANSTLGRDCRLYANVTIGHEVRLGDRVIIHPGVVIGADGFGIALADGSWEKVPQLGGVVIGDDCEIGANTTIDRGAVDDTVLEEDVRVDNLVQIAHNVRIGAHTAIAAMTGIAGSARIGRYCLLAGGSGVLGHVEIADRVTVGARSSVLEPITETGATWSAIIPAQPLRKWQRNVALLRRLEDIWRRVRRLEKNLKTEGSEPV</sequence>
<dbReference type="InterPro" id="IPR011004">
    <property type="entry name" value="Trimer_LpxA-like_sf"/>
</dbReference>
<dbReference type="GO" id="GO:0016020">
    <property type="term" value="C:membrane"/>
    <property type="evidence" value="ECO:0007669"/>
    <property type="project" value="GOC"/>
</dbReference>
<evidence type="ECO:0000256" key="2">
    <source>
        <dbReference type="ARBA" id="ARBA00022556"/>
    </source>
</evidence>
<evidence type="ECO:0000259" key="8">
    <source>
        <dbReference type="Pfam" id="PF04613"/>
    </source>
</evidence>
<dbReference type="PROSITE" id="PS00101">
    <property type="entry name" value="HEXAPEP_TRANSFERASES"/>
    <property type="match status" value="1"/>
</dbReference>
<name>A0AAW9R8A5_9GAMM</name>
<dbReference type="Gene3D" id="2.160.10.10">
    <property type="entry name" value="Hexapeptide repeat proteins"/>
    <property type="match status" value="1"/>
</dbReference>
<keyword evidence="11" id="KW-1185">Reference proteome</keyword>
<dbReference type="NCBIfam" id="NF002060">
    <property type="entry name" value="PRK00892.1"/>
    <property type="match status" value="1"/>
</dbReference>
<keyword evidence="3 7" id="KW-0808">Transferase</keyword>
<keyword evidence="5 7" id="KW-0443">Lipid metabolism</keyword>